<organism evidence="3">
    <name type="scientific">Candidatus Kentrum sp. TUN</name>
    <dbReference type="NCBI Taxonomy" id="2126343"/>
    <lineage>
        <taxon>Bacteria</taxon>
        <taxon>Pseudomonadati</taxon>
        <taxon>Pseudomonadota</taxon>
        <taxon>Gammaproteobacteria</taxon>
        <taxon>Candidatus Kentrum</taxon>
    </lineage>
</organism>
<reference evidence="3" key="1">
    <citation type="submission" date="2019-02" db="EMBL/GenBank/DDBJ databases">
        <authorList>
            <person name="Gruber-Vodicka R. H."/>
            <person name="Seah K. B. B."/>
        </authorList>
    </citation>
    <scope>NUCLEOTIDE SEQUENCE</scope>
    <source>
        <strain evidence="2">BECK_BY1</strain>
        <strain evidence="3">BECK_BY2</strain>
        <strain evidence="1">BECK_BY3</strain>
    </source>
</reference>
<evidence type="ECO:0000313" key="1">
    <source>
        <dbReference type="EMBL" id="VFK57366.1"/>
    </source>
</evidence>
<protein>
    <submittedName>
        <fullName evidence="3">Uncharacterized protein</fullName>
    </submittedName>
</protein>
<sequence length="44" mass="5318">MSALRARADRGPRYTDSPKFLFFRYLGKNLRFRLDRVRIYALIP</sequence>
<evidence type="ECO:0000313" key="2">
    <source>
        <dbReference type="EMBL" id="VFK59290.1"/>
    </source>
</evidence>
<gene>
    <name evidence="2" type="ORF">BECKTUN1418D_GA0071000_10994</name>
    <name evidence="3" type="ORF">BECKTUN1418E_GA0071001_11124</name>
    <name evidence="1" type="ORF">BECKTUN1418F_GA0071002_11144</name>
</gene>
<dbReference type="EMBL" id="CAADFX010000099">
    <property type="protein sequence ID" value="VFK59290.1"/>
    <property type="molecule type" value="Genomic_DNA"/>
</dbReference>
<name>A0A451AI52_9GAMM</name>
<dbReference type="EMBL" id="CAADFY010000114">
    <property type="protein sequence ID" value="VFK57366.1"/>
    <property type="molecule type" value="Genomic_DNA"/>
</dbReference>
<dbReference type="EMBL" id="CAADFV010000112">
    <property type="protein sequence ID" value="VFK65720.1"/>
    <property type="molecule type" value="Genomic_DNA"/>
</dbReference>
<accession>A0A451AI52</accession>
<evidence type="ECO:0000313" key="3">
    <source>
        <dbReference type="EMBL" id="VFK65720.1"/>
    </source>
</evidence>
<dbReference type="AlphaFoldDB" id="A0A451AI52"/>
<proteinExistence type="predicted"/>